<protein>
    <submittedName>
        <fullName evidence="5">Crustacyanin-C2</fullName>
    </submittedName>
</protein>
<comment type="similarity">
    <text evidence="1 3">Belongs to the calycin superfamily. Lipocalin family.</text>
</comment>
<evidence type="ECO:0000313" key="5">
    <source>
        <dbReference type="EMBL" id="QEA69214.1"/>
    </source>
</evidence>
<organism evidence="5">
    <name type="scientific">Palaemon carinicauda</name>
    <name type="common">Ridgetail white prawn</name>
    <name type="synonym">Exopalaemon carinicauda</name>
    <dbReference type="NCBI Taxonomy" id="392227"/>
    <lineage>
        <taxon>Eukaryota</taxon>
        <taxon>Metazoa</taxon>
        <taxon>Ecdysozoa</taxon>
        <taxon>Arthropoda</taxon>
        <taxon>Crustacea</taxon>
        <taxon>Multicrustacea</taxon>
        <taxon>Malacostraca</taxon>
        <taxon>Eumalacostraca</taxon>
        <taxon>Eucarida</taxon>
        <taxon>Decapoda</taxon>
        <taxon>Pleocyemata</taxon>
        <taxon>Caridea</taxon>
        <taxon>Palaemonoidea</taxon>
        <taxon>Palaemonidae</taxon>
        <taxon>Palaemon</taxon>
    </lineage>
</organism>
<dbReference type="InterPro" id="IPR000566">
    <property type="entry name" value="Lipocln_cytosolic_FA-bd_dom"/>
</dbReference>
<dbReference type="SUPFAM" id="SSF50814">
    <property type="entry name" value="Lipocalins"/>
    <property type="match status" value="1"/>
</dbReference>
<dbReference type="PIRSF" id="PIRSF036893">
    <property type="entry name" value="Lipocalin_ApoD"/>
    <property type="match status" value="1"/>
</dbReference>
<reference evidence="5" key="1">
    <citation type="submission" date="2018-08" db="EMBL/GenBank/DDBJ databases">
        <authorList>
            <person name="Gao H."/>
            <person name="Ma H."/>
            <person name="Sun J."/>
            <person name="Xu W."/>
        </authorList>
    </citation>
    <scope>NUCLEOTIDE SEQUENCE</scope>
</reference>
<evidence type="ECO:0000256" key="3">
    <source>
        <dbReference type="PIRNR" id="PIRNR036893"/>
    </source>
</evidence>
<sequence>MFSKVLLLAVAAAVLADDIPDFVIKGNCPAVEEQRLWDEQVPKHYKFGGVWYQQAISTNPYQLLKKCVRIQYDYNGKGFDVKAVGITPEGSQLKRTGKIAPMPLGDSHLMINLDNSFPAPLVILDTDYDNYACMYSCMDYNYGHHSDFPFFFTRTPDAPDKYINKCKEALDNIGVDPSRIIKTEQGNHCNYDQLKSLIRD</sequence>
<feature type="chain" id="PRO_5023584950" evidence="3">
    <location>
        <begin position="17"/>
        <end position="200"/>
    </location>
</feature>
<dbReference type="PRINTS" id="PR00179">
    <property type="entry name" value="LIPOCALIN"/>
</dbReference>
<keyword evidence="3" id="KW-0732">Signal</keyword>
<name>A0A5B8TY07_PALCI</name>
<dbReference type="EMBL" id="MH732741">
    <property type="protein sequence ID" value="QEA69214.1"/>
    <property type="molecule type" value="mRNA"/>
</dbReference>
<dbReference type="PRINTS" id="PR01273">
    <property type="entry name" value="INVTBRTCOLOR"/>
</dbReference>
<dbReference type="InterPro" id="IPR022271">
    <property type="entry name" value="Lipocalin_ApoD"/>
</dbReference>
<evidence type="ECO:0000259" key="4">
    <source>
        <dbReference type="Pfam" id="PF00061"/>
    </source>
</evidence>
<dbReference type="GO" id="GO:0005737">
    <property type="term" value="C:cytoplasm"/>
    <property type="evidence" value="ECO:0007669"/>
    <property type="project" value="TreeGrafter"/>
</dbReference>
<feature type="domain" description="Lipocalin/cytosolic fatty-acid binding" evidence="4">
    <location>
        <begin position="49"/>
        <end position="185"/>
    </location>
</feature>
<evidence type="ECO:0000256" key="2">
    <source>
        <dbReference type="ARBA" id="ARBA00023157"/>
    </source>
</evidence>
<dbReference type="PANTHER" id="PTHR10612">
    <property type="entry name" value="APOLIPOPROTEIN D"/>
    <property type="match status" value="1"/>
</dbReference>
<dbReference type="Gene3D" id="2.40.128.20">
    <property type="match status" value="1"/>
</dbReference>
<dbReference type="AlphaFoldDB" id="A0A5B8TY07"/>
<feature type="signal peptide" evidence="3">
    <location>
        <begin position="1"/>
        <end position="16"/>
    </location>
</feature>
<dbReference type="GO" id="GO:0000302">
    <property type="term" value="P:response to reactive oxygen species"/>
    <property type="evidence" value="ECO:0007669"/>
    <property type="project" value="TreeGrafter"/>
</dbReference>
<evidence type="ECO:0000256" key="1">
    <source>
        <dbReference type="ARBA" id="ARBA00006889"/>
    </source>
</evidence>
<dbReference type="Pfam" id="PF00061">
    <property type="entry name" value="Lipocalin"/>
    <property type="match status" value="1"/>
</dbReference>
<dbReference type="GO" id="GO:0031409">
    <property type="term" value="F:pigment binding"/>
    <property type="evidence" value="ECO:0007669"/>
    <property type="project" value="InterPro"/>
</dbReference>
<dbReference type="PANTHER" id="PTHR10612:SF62">
    <property type="entry name" value="LIPOCALIN_CYTOSOLIC FATTY-ACID BINDING DOMAIN-CONTAINING PROTEIN"/>
    <property type="match status" value="1"/>
</dbReference>
<keyword evidence="2" id="KW-1015">Disulfide bond</keyword>
<proteinExistence type="evidence at transcript level"/>
<dbReference type="GO" id="GO:0006629">
    <property type="term" value="P:lipid metabolic process"/>
    <property type="evidence" value="ECO:0007669"/>
    <property type="project" value="TreeGrafter"/>
</dbReference>
<accession>A0A5B8TY07</accession>
<dbReference type="InterPro" id="IPR003057">
    <property type="entry name" value="Invtbrt_color"/>
</dbReference>
<dbReference type="InterPro" id="IPR012674">
    <property type="entry name" value="Calycin"/>
</dbReference>